<keyword evidence="1" id="KW-0812">Transmembrane</keyword>
<protein>
    <submittedName>
        <fullName evidence="2">Uncharacterized protein</fullName>
    </submittedName>
</protein>
<dbReference type="RefSeq" id="WP_066612725.1">
    <property type="nucleotide sequence ID" value="NZ_LQQU01000024.1"/>
</dbReference>
<gene>
    <name evidence="2" type="ORF">AVW16_11820</name>
</gene>
<sequence length="162" mass="17934">MITYVHLWLMAASAFVLLFLWRFWVCIDRLGYAQEVARRAPSLRQSDHVAAIMCVMPFVMAAADWLGFSLPHQAGPINSYVAVLCSAACIGIALFALRNSGERLAGSWAGTRESALRTVAALRIIDAAELAHALDYLRAHEAERRHGEAGRIIEAEAREVRK</sequence>
<accession>A0A161R6A2</accession>
<keyword evidence="1" id="KW-0472">Membrane</keyword>
<evidence type="ECO:0000313" key="3">
    <source>
        <dbReference type="Proteomes" id="UP000076625"/>
    </source>
</evidence>
<dbReference type="STRING" id="1452487.AVW16_11820"/>
<organism evidence="2 3">
    <name type="scientific">Crenobacter luteus</name>
    <dbReference type="NCBI Taxonomy" id="1452487"/>
    <lineage>
        <taxon>Bacteria</taxon>
        <taxon>Pseudomonadati</taxon>
        <taxon>Pseudomonadota</taxon>
        <taxon>Betaproteobacteria</taxon>
        <taxon>Neisseriales</taxon>
        <taxon>Neisseriaceae</taxon>
        <taxon>Crenobacter</taxon>
    </lineage>
</organism>
<keyword evidence="1" id="KW-1133">Transmembrane helix</keyword>
<keyword evidence="3" id="KW-1185">Reference proteome</keyword>
<feature type="transmembrane region" description="Helical" evidence="1">
    <location>
        <begin position="80"/>
        <end position="97"/>
    </location>
</feature>
<dbReference type="AlphaFoldDB" id="A0A161R6A2"/>
<feature type="transmembrane region" description="Helical" evidence="1">
    <location>
        <begin position="6"/>
        <end position="27"/>
    </location>
</feature>
<comment type="caution">
    <text evidence="2">The sequence shown here is derived from an EMBL/GenBank/DDBJ whole genome shotgun (WGS) entry which is preliminary data.</text>
</comment>
<reference evidence="3" key="1">
    <citation type="submission" date="2016-01" db="EMBL/GenBank/DDBJ databases">
        <title>Draft genome of Chromobacterium sp. F49.</title>
        <authorList>
            <person name="Hong K.W."/>
        </authorList>
    </citation>
    <scope>NUCLEOTIDE SEQUENCE [LARGE SCALE GENOMIC DNA]</scope>
    <source>
        <strain evidence="3">CN10</strain>
    </source>
</reference>
<dbReference type="EMBL" id="LQQU01000024">
    <property type="protein sequence ID" value="KZE31457.1"/>
    <property type="molecule type" value="Genomic_DNA"/>
</dbReference>
<proteinExistence type="predicted"/>
<evidence type="ECO:0000256" key="1">
    <source>
        <dbReference type="SAM" id="Phobius"/>
    </source>
</evidence>
<evidence type="ECO:0000313" key="2">
    <source>
        <dbReference type="EMBL" id="KZE31457.1"/>
    </source>
</evidence>
<name>A0A161R6A2_9NEIS</name>
<dbReference type="Proteomes" id="UP000076625">
    <property type="component" value="Unassembled WGS sequence"/>
</dbReference>
<feature type="transmembrane region" description="Helical" evidence="1">
    <location>
        <begin position="48"/>
        <end position="68"/>
    </location>
</feature>
<dbReference type="OrthoDB" id="6977859at2"/>